<dbReference type="Gramene" id="GBG75755">
    <property type="protein sequence ID" value="GBG75755"/>
    <property type="gene ID" value="CBR_g21000"/>
</dbReference>
<dbReference type="AlphaFoldDB" id="A0A388L0D7"/>
<gene>
    <name evidence="2" type="ORF">CBR_g21000</name>
</gene>
<dbReference type="Proteomes" id="UP000265515">
    <property type="component" value="Unassembled WGS sequence"/>
</dbReference>
<name>A0A388L0D7_CHABU</name>
<evidence type="ECO:0000313" key="2">
    <source>
        <dbReference type="EMBL" id="GBG75755.1"/>
    </source>
</evidence>
<dbReference type="EMBL" id="BFEA01000230">
    <property type="protein sequence ID" value="GBG75755.1"/>
    <property type="molecule type" value="Genomic_DNA"/>
</dbReference>
<feature type="compositionally biased region" description="Pro residues" evidence="1">
    <location>
        <begin position="179"/>
        <end position="193"/>
    </location>
</feature>
<reference evidence="2 3" key="1">
    <citation type="journal article" date="2018" name="Cell">
        <title>The Chara Genome: Secondary Complexity and Implications for Plant Terrestrialization.</title>
        <authorList>
            <person name="Nishiyama T."/>
            <person name="Sakayama H."/>
            <person name="Vries J.D."/>
            <person name="Buschmann H."/>
            <person name="Saint-Marcoux D."/>
            <person name="Ullrich K.K."/>
            <person name="Haas F.B."/>
            <person name="Vanderstraeten L."/>
            <person name="Becker D."/>
            <person name="Lang D."/>
            <person name="Vosolsobe S."/>
            <person name="Rombauts S."/>
            <person name="Wilhelmsson P.K.I."/>
            <person name="Janitza P."/>
            <person name="Kern R."/>
            <person name="Heyl A."/>
            <person name="Rumpler F."/>
            <person name="Villalobos L.I.A.C."/>
            <person name="Clay J.M."/>
            <person name="Skokan R."/>
            <person name="Toyoda A."/>
            <person name="Suzuki Y."/>
            <person name="Kagoshima H."/>
            <person name="Schijlen E."/>
            <person name="Tajeshwar N."/>
            <person name="Catarino B."/>
            <person name="Hetherington A.J."/>
            <person name="Saltykova A."/>
            <person name="Bonnot C."/>
            <person name="Breuninger H."/>
            <person name="Symeonidi A."/>
            <person name="Radhakrishnan G.V."/>
            <person name="Van Nieuwerburgh F."/>
            <person name="Deforce D."/>
            <person name="Chang C."/>
            <person name="Karol K.G."/>
            <person name="Hedrich R."/>
            <person name="Ulvskov P."/>
            <person name="Glockner G."/>
            <person name="Delwiche C.F."/>
            <person name="Petrasek J."/>
            <person name="Van de Peer Y."/>
            <person name="Friml J."/>
            <person name="Beilby M."/>
            <person name="Dolan L."/>
            <person name="Kohara Y."/>
            <person name="Sugano S."/>
            <person name="Fujiyama A."/>
            <person name="Delaux P.-M."/>
            <person name="Quint M."/>
            <person name="TheiBen G."/>
            <person name="Hagemann M."/>
            <person name="Harholt J."/>
            <person name="Dunand C."/>
            <person name="Zachgo S."/>
            <person name="Langdale J."/>
            <person name="Maumus F."/>
            <person name="Straeten D.V.D."/>
            <person name="Gould S.B."/>
            <person name="Rensing S.A."/>
        </authorList>
    </citation>
    <scope>NUCLEOTIDE SEQUENCE [LARGE SCALE GENOMIC DNA]</scope>
    <source>
        <strain evidence="2 3">S276</strain>
    </source>
</reference>
<organism evidence="2 3">
    <name type="scientific">Chara braunii</name>
    <name type="common">Braun's stonewort</name>
    <dbReference type="NCBI Taxonomy" id="69332"/>
    <lineage>
        <taxon>Eukaryota</taxon>
        <taxon>Viridiplantae</taxon>
        <taxon>Streptophyta</taxon>
        <taxon>Charophyceae</taxon>
        <taxon>Charales</taxon>
        <taxon>Characeae</taxon>
        <taxon>Chara</taxon>
    </lineage>
</organism>
<proteinExistence type="predicted"/>
<sequence length="208" mass="23595">MLAVVWIVDELLPVVIDPTEAEKEAWIHHDYPLLMGLISEEPKDQQSRSRLRRLEDMGKNQWGWEQKFSQHSKGIQAAKSLKLCPASIVYLSLEFQLSKLRIVHHNERNSPLGAIGKAIGQAQQSLKKGECIEEEELIHCYISGIIKHLKKWTPNPASYMPRPASERLKSMFPSYGKLKPPPPPPPPRNPPPAAASFPFRPLHSHPRS</sequence>
<keyword evidence="3" id="KW-1185">Reference proteome</keyword>
<feature type="region of interest" description="Disordered" evidence="1">
    <location>
        <begin position="170"/>
        <end position="208"/>
    </location>
</feature>
<accession>A0A388L0D7</accession>
<evidence type="ECO:0000256" key="1">
    <source>
        <dbReference type="SAM" id="MobiDB-lite"/>
    </source>
</evidence>
<evidence type="ECO:0000313" key="3">
    <source>
        <dbReference type="Proteomes" id="UP000265515"/>
    </source>
</evidence>
<comment type="caution">
    <text evidence="2">The sequence shown here is derived from an EMBL/GenBank/DDBJ whole genome shotgun (WGS) entry which is preliminary data.</text>
</comment>
<protein>
    <submittedName>
        <fullName evidence="2">Uncharacterized protein</fullName>
    </submittedName>
</protein>